<reference evidence="2" key="1">
    <citation type="journal article" date="2020" name="Stud. Mycol.">
        <title>101 Dothideomycetes genomes: a test case for predicting lifestyles and emergence of pathogens.</title>
        <authorList>
            <person name="Haridas S."/>
            <person name="Albert R."/>
            <person name="Binder M."/>
            <person name="Bloem J."/>
            <person name="Labutti K."/>
            <person name="Salamov A."/>
            <person name="Andreopoulos B."/>
            <person name="Baker S."/>
            <person name="Barry K."/>
            <person name="Bills G."/>
            <person name="Bluhm B."/>
            <person name="Cannon C."/>
            <person name="Castanera R."/>
            <person name="Culley D."/>
            <person name="Daum C."/>
            <person name="Ezra D."/>
            <person name="Gonzalez J."/>
            <person name="Henrissat B."/>
            <person name="Kuo A."/>
            <person name="Liang C."/>
            <person name="Lipzen A."/>
            <person name="Lutzoni F."/>
            <person name="Magnuson J."/>
            <person name="Mondo S."/>
            <person name="Nolan M."/>
            <person name="Ohm R."/>
            <person name="Pangilinan J."/>
            <person name="Park H.-J."/>
            <person name="Ramirez L."/>
            <person name="Alfaro M."/>
            <person name="Sun H."/>
            <person name="Tritt A."/>
            <person name="Yoshinaga Y."/>
            <person name="Zwiers L.-H."/>
            <person name="Turgeon B."/>
            <person name="Goodwin S."/>
            <person name="Spatafora J."/>
            <person name="Crous P."/>
            <person name="Grigoriev I."/>
        </authorList>
    </citation>
    <scope>NUCLEOTIDE SEQUENCE</scope>
    <source>
        <strain evidence="2">CBS 122681</strain>
    </source>
</reference>
<dbReference type="PANTHER" id="PTHR33112:SF1">
    <property type="entry name" value="HETEROKARYON INCOMPATIBILITY DOMAIN-CONTAINING PROTEIN"/>
    <property type="match status" value="1"/>
</dbReference>
<keyword evidence="3" id="KW-1185">Reference proteome</keyword>
<accession>A0A6A6SLY0</accession>
<dbReference type="Pfam" id="PF06985">
    <property type="entry name" value="HET"/>
    <property type="match status" value="1"/>
</dbReference>
<evidence type="ECO:0000313" key="2">
    <source>
        <dbReference type="EMBL" id="KAF2648905.1"/>
    </source>
</evidence>
<dbReference type="PANTHER" id="PTHR33112">
    <property type="entry name" value="DOMAIN PROTEIN, PUTATIVE-RELATED"/>
    <property type="match status" value="1"/>
</dbReference>
<organism evidence="2 3">
    <name type="scientific">Lophiostoma macrostomum CBS 122681</name>
    <dbReference type="NCBI Taxonomy" id="1314788"/>
    <lineage>
        <taxon>Eukaryota</taxon>
        <taxon>Fungi</taxon>
        <taxon>Dikarya</taxon>
        <taxon>Ascomycota</taxon>
        <taxon>Pezizomycotina</taxon>
        <taxon>Dothideomycetes</taxon>
        <taxon>Pleosporomycetidae</taxon>
        <taxon>Pleosporales</taxon>
        <taxon>Lophiostomataceae</taxon>
        <taxon>Lophiostoma</taxon>
    </lineage>
</organism>
<dbReference type="Proteomes" id="UP000799324">
    <property type="component" value="Unassembled WGS sequence"/>
</dbReference>
<dbReference type="AlphaFoldDB" id="A0A6A6SLY0"/>
<evidence type="ECO:0000313" key="3">
    <source>
        <dbReference type="Proteomes" id="UP000799324"/>
    </source>
</evidence>
<protein>
    <submittedName>
        <fullName evidence="2">HET-domain-containing protein</fullName>
    </submittedName>
</protein>
<proteinExistence type="predicted"/>
<dbReference type="OrthoDB" id="5428863at2759"/>
<feature type="domain" description="Heterokaryon incompatibility" evidence="1">
    <location>
        <begin position="177"/>
        <end position="324"/>
    </location>
</feature>
<gene>
    <name evidence="2" type="ORF">K491DRAFT_698544</name>
</gene>
<evidence type="ECO:0000259" key="1">
    <source>
        <dbReference type="Pfam" id="PF06985"/>
    </source>
</evidence>
<name>A0A6A6SLY0_9PLEO</name>
<dbReference type="InterPro" id="IPR010730">
    <property type="entry name" value="HET"/>
</dbReference>
<sequence>MTEENSVDVLIRSHQCWVSQPAQFGTTAAFAQQLGRLSDLRDRRDCKTCQGIFGLLENVAASQEQQGQISCIIRRYTGRKTYHLTAEKDEGFVADFDYYMDYLPESQNWRTEMNLHPVWFDLDEIKQWADDCSRNHEDCCRRTSELPPVIGDMAKLDMVFIDAHDNCLRESNIQESFLALSYVWGESGAKLQLRLENKDNLRVPGVLKNHMDQIPRTIHDAILLTKGLGFRYLWVDQLCIVQDNPEDVSRLVPQMLKIYSSASITIVAADGRTSDHGLGGLPGGLPRRRGPYDVIEISPSQQFVTVRRGTFPKHYFTRGWTFNEYHFSRRLLIFIEATIIWKCEQNDSQESMSARYSLPIPLSAIYTLPYKYLSTSQGKLSWPDMRRYGHLILEYNQRRLTHDSDALAAFIGVIGAFDPYFQGGFLQGLPELYFDVALLWQPLGSSRRRVSEKSSDLMPSWSWVGWEGRLDLRMWNYGLPRPDNSWPWDTASTFPTTTWYKSLESAIAGPVVNNSYHEYYKLHPKWEDWATPRSEDWTAKKRLQIESSGLDSADWELEKWDSDTEERDLAEYHEPIRYHHTPTNMNFLYPIPMENSGPLQNSQPHFLHFRARRGYLHKGPVFTDVPMQNFPSNTYPEYPGIFLQDKHGDLAGMLRLHAIEAEETEEDGLLELVAISGGQGEFRLREDAKTWEYCGFMEELRHARYVKRVREACTNNHEPLISDEDADRSRLGDRTSFYEWYNVLWIEWIDGIAYRKACGRVIKQVWDAQGFEAIDVVLG</sequence>
<dbReference type="EMBL" id="MU004516">
    <property type="protein sequence ID" value="KAF2648905.1"/>
    <property type="molecule type" value="Genomic_DNA"/>
</dbReference>